<keyword evidence="2" id="KW-1185">Reference proteome</keyword>
<dbReference type="Proteomes" id="UP000003250">
    <property type="component" value="Unassembled WGS sequence"/>
</dbReference>
<dbReference type="AlphaFoldDB" id="H0I2I4"/>
<dbReference type="EMBL" id="AHAM01000301">
    <property type="protein sequence ID" value="EHK52786.1"/>
    <property type="molecule type" value="Genomic_DNA"/>
</dbReference>
<gene>
    <name evidence="1" type="ORF">MAXJ12_33439</name>
</gene>
<organism evidence="1 2">
    <name type="scientific">Mesorhizobium alhagi CCNWXJ12-2</name>
    <dbReference type="NCBI Taxonomy" id="1107882"/>
    <lineage>
        <taxon>Bacteria</taxon>
        <taxon>Pseudomonadati</taxon>
        <taxon>Pseudomonadota</taxon>
        <taxon>Alphaproteobacteria</taxon>
        <taxon>Hyphomicrobiales</taxon>
        <taxon>Phyllobacteriaceae</taxon>
        <taxon>Allomesorhizobium</taxon>
    </lineage>
</organism>
<evidence type="ECO:0000313" key="1">
    <source>
        <dbReference type="EMBL" id="EHK52786.1"/>
    </source>
</evidence>
<protein>
    <submittedName>
        <fullName evidence="1">Uncharacterized protein</fullName>
    </submittedName>
</protein>
<accession>H0I2I4</accession>
<name>H0I2I4_9HYPH</name>
<sequence>MEALPFDRLPGRSKETQKATFMALLQRCPFAHRPEPTLFDSTMLDAARKISTGLSQTAPDMSFFRDPRHLRYD</sequence>
<proteinExistence type="predicted"/>
<evidence type="ECO:0000313" key="2">
    <source>
        <dbReference type="Proteomes" id="UP000003250"/>
    </source>
</evidence>
<reference evidence="1 2" key="1">
    <citation type="journal article" date="2012" name="J. Bacteriol.">
        <title>Draft Genome Sequence of Mesorhizobium alhagi CCNWXJ12-2T, a Novel Salt-Resistant Species Isolated from the Desert of Northwestern China.</title>
        <authorList>
            <person name="Zhou M."/>
            <person name="Chen W."/>
            <person name="Chen H."/>
            <person name="Wei G."/>
        </authorList>
    </citation>
    <scope>NUCLEOTIDE SEQUENCE [LARGE SCALE GENOMIC DNA]</scope>
    <source>
        <strain evidence="1 2">CCNWXJ12-2</strain>
    </source>
</reference>